<organism evidence="1 2">
    <name type="scientific">Stackebrandtia nassauensis (strain DSM 44728 / CIP 108903 / NRRL B-16338 / NBRC 102104 / LLR-40K-21)</name>
    <dbReference type="NCBI Taxonomy" id="446470"/>
    <lineage>
        <taxon>Bacteria</taxon>
        <taxon>Bacillati</taxon>
        <taxon>Actinomycetota</taxon>
        <taxon>Actinomycetes</taxon>
        <taxon>Glycomycetales</taxon>
        <taxon>Glycomycetaceae</taxon>
        <taxon>Stackebrandtia</taxon>
    </lineage>
</organism>
<dbReference type="Proteomes" id="UP000000844">
    <property type="component" value="Chromosome"/>
</dbReference>
<dbReference type="SUPFAM" id="SSF48452">
    <property type="entry name" value="TPR-like"/>
    <property type="match status" value="1"/>
</dbReference>
<dbReference type="AlphaFoldDB" id="D3Q4M0"/>
<accession>D3Q4M0</accession>
<name>D3Q4M0_STANL</name>
<sequence length="109" mass="11893">MGHEVAAILKARGRPLVDANCLAQAARAHLLGERAERVLEPAERALELIGGLRARVEMELVATLGEALARLGHRERAESCLRRALELSEVHEDAAEGERVWGALSRLRG</sequence>
<evidence type="ECO:0000313" key="2">
    <source>
        <dbReference type="Proteomes" id="UP000000844"/>
    </source>
</evidence>
<dbReference type="KEGG" id="sna:Snas_0465"/>
<dbReference type="STRING" id="446470.Snas_0465"/>
<gene>
    <name evidence="1" type="ordered locus">Snas_0465</name>
</gene>
<dbReference type="HOGENOM" id="CLU_2182344_0_0_11"/>
<dbReference type="EMBL" id="CP001778">
    <property type="protein sequence ID" value="ADD40180.1"/>
    <property type="molecule type" value="Genomic_DNA"/>
</dbReference>
<proteinExistence type="predicted"/>
<keyword evidence="2" id="KW-1185">Reference proteome</keyword>
<evidence type="ECO:0000313" key="1">
    <source>
        <dbReference type="EMBL" id="ADD40180.1"/>
    </source>
</evidence>
<dbReference type="InterPro" id="IPR011990">
    <property type="entry name" value="TPR-like_helical_dom_sf"/>
</dbReference>
<reference evidence="1 2" key="1">
    <citation type="journal article" date="2009" name="Stand. Genomic Sci.">
        <title>Complete genome sequence of Stackebrandtia nassauensis type strain (LLR-40K-21).</title>
        <authorList>
            <person name="Munk C."/>
            <person name="Lapidus A."/>
            <person name="Copeland A."/>
            <person name="Jando M."/>
            <person name="Mayilraj S."/>
            <person name="Glavina Del Rio T."/>
            <person name="Nolan M."/>
            <person name="Chen F."/>
            <person name="Lucas S."/>
            <person name="Tice H."/>
            <person name="Cheng J.F."/>
            <person name="Han C."/>
            <person name="Detter J.C."/>
            <person name="Bruce D."/>
            <person name="Goodwin L."/>
            <person name="Chain P."/>
            <person name="Pitluck S."/>
            <person name="Goker M."/>
            <person name="Ovchinikova G."/>
            <person name="Pati A."/>
            <person name="Ivanova N."/>
            <person name="Mavromatis K."/>
            <person name="Chen A."/>
            <person name="Palaniappan K."/>
            <person name="Land M."/>
            <person name="Hauser L."/>
            <person name="Chang Y.J."/>
            <person name="Jeffries C.D."/>
            <person name="Bristow J."/>
            <person name="Eisen J.A."/>
            <person name="Markowitz V."/>
            <person name="Hugenholtz P."/>
            <person name="Kyrpides N.C."/>
            <person name="Klenk H.P."/>
        </authorList>
    </citation>
    <scope>NUCLEOTIDE SEQUENCE [LARGE SCALE GENOMIC DNA]</scope>
    <source>
        <strain evidence="2">DSM 44728 / CIP 108903 / NRRL B-16338 / NBRC 102104 / LLR-40K-21</strain>
    </source>
</reference>
<protein>
    <submittedName>
        <fullName evidence="1">Uncharacterized protein</fullName>
    </submittedName>
</protein>
<dbReference type="Gene3D" id="1.25.40.10">
    <property type="entry name" value="Tetratricopeptide repeat domain"/>
    <property type="match status" value="1"/>
</dbReference>